<feature type="compositionally biased region" description="Basic and acidic residues" evidence="4">
    <location>
        <begin position="289"/>
        <end position="310"/>
    </location>
</feature>
<feature type="compositionally biased region" description="Low complexity" evidence="4">
    <location>
        <begin position="153"/>
        <end position="175"/>
    </location>
</feature>
<evidence type="ECO:0000256" key="4">
    <source>
        <dbReference type="SAM" id="MobiDB-lite"/>
    </source>
</evidence>
<accession>A0A316YZC6</accession>
<dbReference type="Gene3D" id="3.30.70.330">
    <property type="match status" value="1"/>
</dbReference>
<feature type="compositionally biased region" description="Low complexity" evidence="4">
    <location>
        <begin position="1"/>
        <end position="31"/>
    </location>
</feature>
<dbReference type="PANTHER" id="PTHR23236">
    <property type="entry name" value="EUKARYOTIC TRANSLATION INITIATION FACTOR 4B/4H"/>
    <property type="match status" value="1"/>
</dbReference>
<evidence type="ECO:0000256" key="1">
    <source>
        <dbReference type="ARBA" id="ARBA00004123"/>
    </source>
</evidence>
<feature type="compositionally biased region" description="Basic and acidic residues" evidence="4">
    <location>
        <begin position="95"/>
        <end position="109"/>
    </location>
</feature>
<feature type="region of interest" description="Disordered" evidence="4">
    <location>
        <begin position="199"/>
        <end position="220"/>
    </location>
</feature>
<dbReference type="GO" id="GO:0000463">
    <property type="term" value="P:maturation of LSU-rRNA from tricistronic rRNA transcript (SSU-rRNA, 5.8S rRNA, LSU-rRNA)"/>
    <property type="evidence" value="ECO:0007669"/>
    <property type="project" value="TreeGrafter"/>
</dbReference>
<dbReference type="AlphaFoldDB" id="A0A316YZC6"/>
<dbReference type="STRING" id="58919.A0A316YZC6"/>
<feature type="region of interest" description="Disordered" evidence="4">
    <location>
        <begin position="88"/>
        <end position="187"/>
    </location>
</feature>
<feature type="compositionally biased region" description="Low complexity" evidence="4">
    <location>
        <begin position="43"/>
        <end position="61"/>
    </location>
</feature>
<evidence type="ECO:0000313" key="5">
    <source>
        <dbReference type="EMBL" id="PWN94800.1"/>
    </source>
</evidence>
<feature type="compositionally biased region" description="Low complexity" evidence="4">
    <location>
        <begin position="669"/>
        <end position="681"/>
    </location>
</feature>
<evidence type="ECO:0000313" key="6">
    <source>
        <dbReference type="Proteomes" id="UP000245946"/>
    </source>
</evidence>
<feature type="region of interest" description="Disordered" evidence="4">
    <location>
        <begin position="594"/>
        <end position="826"/>
    </location>
</feature>
<feature type="compositionally biased region" description="Basic and acidic residues" evidence="4">
    <location>
        <begin position="476"/>
        <end position="491"/>
    </location>
</feature>
<sequence>MGKRSSLPSSSAAPPAAAEASPALDDAAAAQKKADKAARKAAKAAASASATAAPAAPAAARPPTFDAALDAIFSSAGAAPAALSLPSLAAPRAETAAEKPKKSSKRKLEAAPVAAAAAAVADSEATTSTPQQQQSGSASKRAKRGKGAVAERAGASSSTASTPDAPAPAAEGEAPVFSDSEDDDDAAPPVHETVLAARASAARHAPAQDGGPSQADAARAERDGRSIFLGNVPISVLSSKSQRRALVRHVLLHSPWPSLTKLSALRFRSVPFSVPTGDYAAATAAEAAASEKRRNRTRDWKAKQAGEEGKSWLTPAQKRKVAFINANINEQAHSLNAYVSVHAPTVAMQQTFAQQHGASEQSTALLQAPVLAAFIASNVDGSAFRGRHLRADVCAALSASLRASAGLNASLPSGQLLGAPRSDDIDAPNSVFVGNLDFAADEEKLWDWCERTLQKEQGVPPEWEEVEVGKYGKLPAAEKRGESEKQAATREEMDELDRDEIDDDEEEAQESDAEADDAALADAKEGQAAARPARLFPAPAPREASFLRAIRFVRDPATQMGKGFGYMRFATPASVDEMLALAASDEAVLAARKKGGAAAKNAAASQAAATGETQFRRKMKFDGRPLRVSRCKKQRPKPASSSAHGARGDKIKSTAPPAALSTPNKRARSSGAPSPGGSSPSTRREARSQAGRNGAFARGGAARSTGAAAAAAAGPPVIKATATKASAASSTAQAAAKTPNPPPQAPRDAAKEARLAAKRADPERAAKRASKKARKVVEARAVRKMGGKEALLGKVRLEQKKKSRPGEAKKGGAPKGKAKVMGGKRP</sequence>
<feature type="compositionally biased region" description="Basic residues" evidence="4">
    <location>
        <begin position="627"/>
        <end position="636"/>
    </location>
</feature>
<proteinExistence type="predicted"/>
<dbReference type="PANTHER" id="PTHR23236:SF25">
    <property type="entry name" value="RNA-BINDING PROTEIN 34"/>
    <property type="match status" value="1"/>
</dbReference>
<dbReference type="GeneID" id="37271114"/>
<feature type="compositionally biased region" description="Basic and acidic residues" evidence="4">
    <location>
        <begin position="795"/>
        <end position="810"/>
    </location>
</feature>
<dbReference type="Proteomes" id="UP000245946">
    <property type="component" value="Unassembled WGS sequence"/>
</dbReference>
<comment type="subcellular location">
    <subcellularLocation>
        <location evidence="1">Nucleus</location>
    </subcellularLocation>
</comment>
<feature type="region of interest" description="Disordered" evidence="4">
    <location>
        <begin position="1"/>
        <end position="61"/>
    </location>
</feature>
<feature type="compositionally biased region" description="Basic residues" evidence="4">
    <location>
        <begin position="816"/>
        <end position="826"/>
    </location>
</feature>
<name>A0A316YZC6_9BASI</name>
<feature type="compositionally biased region" description="Low complexity" evidence="4">
    <location>
        <begin position="594"/>
        <end position="611"/>
    </location>
</feature>
<feature type="compositionally biased region" description="Low complexity" evidence="4">
    <location>
        <begin position="110"/>
        <end position="139"/>
    </location>
</feature>
<dbReference type="GO" id="GO:0019843">
    <property type="term" value="F:rRNA binding"/>
    <property type="evidence" value="ECO:0007669"/>
    <property type="project" value="TreeGrafter"/>
</dbReference>
<feature type="compositionally biased region" description="Basic and acidic residues" evidence="4">
    <location>
        <begin position="748"/>
        <end position="766"/>
    </location>
</feature>
<gene>
    <name evidence="5" type="ORF">FA09DRAFT_332706</name>
</gene>
<keyword evidence="3" id="KW-0539">Nucleus</keyword>
<evidence type="ECO:0000256" key="3">
    <source>
        <dbReference type="ARBA" id="ARBA00023242"/>
    </source>
</evidence>
<protein>
    <recommendedName>
        <fullName evidence="7">RRM domain-containing protein</fullName>
    </recommendedName>
</protein>
<evidence type="ECO:0008006" key="7">
    <source>
        <dbReference type="Google" id="ProtNLM"/>
    </source>
</evidence>
<feature type="compositionally biased region" description="Low complexity" evidence="4">
    <location>
        <begin position="690"/>
        <end position="738"/>
    </location>
</feature>
<keyword evidence="6" id="KW-1185">Reference proteome</keyword>
<keyword evidence="2" id="KW-0694">RNA-binding</keyword>
<organism evidence="5 6">
    <name type="scientific">Tilletiopsis washingtonensis</name>
    <dbReference type="NCBI Taxonomy" id="58919"/>
    <lineage>
        <taxon>Eukaryota</taxon>
        <taxon>Fungi</taxon>
        <taxon>Dikarya</taxon>
        <taxon>Basidiomycota</taxon>
        <taxon>Ustilaginomycotina</taxon>
        <taxon>Exobasidiomycetes</taxon>
        <taxon>Entylomatales</taxon>
        <taxon>Entylomatales incertae sedis</taxon>
        <taxon>Tilletiopsis</taxon>
    </lineage>
</organism>
<dbReference type="InterPro" id="IPR012677">
    <property type="entry name" value="Nucleotide-bd_a/b_plait_sf"/>
</dbReference>
<feature type="region of interest" description="Disordered" evidence="4">
    <location>
        <begin position="458"/>
        <end position="536"/>
    </location>
</feature>
<reference evidence="5 6" key="1">
    <citation type="journal article" date="2018" name="Mol. Biol. Evol.">
        <title>Broad Genomic Sampling Reveals a Smut Pathogenic Ancestry of the Fungal Clade Ustilaginomycotina.</title>
        <authorList>
            <person name="Kijpornyongpan T."/>
            <person name="Mondo S.J."/>
            <person name="Barry K."/>
            <person name="Sandor L."/>
            <person name="Lee J."/>
            <person name="Lipzen A."/>
            <person name="Pangilinan J."/>
            <person name="LaButti K."/>
            <person name="Hainaut M."/>
            <person name="Henrissat B."/>
            <person name="Grigoriev I.V."/>
            <person name="Spatafora J.W."/>
            <person name="Aime M.C."/>
        </authorList>
    </citation>
    <scope>NUCLEOTIDE SEQUENCE [LARGE SCALE GENOMIC DNA]</scope>
    <source>
        <strain evidence="5 6">MCA 4186</strain>
    </source>
</reference>
<dbReference type="RefSeq" id="XP_025595079.1">
    <property type="nucleotide sequence ID" value="XM_025743570.1"/>
</dbReference>
<dbReference type="GO" id="GO:0005730">
    <property type="term" value="C:nucleolus"/>
    <property type="evidence" value="ECO:0007669"/>
    <property type="project" value="TreeGrafter"/>
</dbReference>
<evidence type="ECO:0000256" key="2">
    <source>
        <dbReference type="ARBA" id="ARBA00022884"/>
    </source>
</evidence>
<feature type="region of interest" description="Disordered" evidence="4">
    <location>
        <begin position="288"/>
        <end position="310"/>
    </location>
</feature>
<dbReference type="OrthoDB" id="442677at2759"/>
<dbReference type="EMBL" id="KZ819309">
    <property type="protein sequence ID" value="PWN94800.1"/>
    <property type="molecule type" value="Genomic_DNA"/>
</dbReference>
<feature type="compositionally biased region" description="Acidic residues" evidence="4">
    <location>
        <begin position="492"/>
        <end position="519"/>
    </location>
</feature>